<gene>
    <name evidence="2" type="ORF">Ddye_013276</name>
</gene>
<evidence type="ECO:0000259" key="1">
    <source>
        <dbReference type="Pfam" id="PF00646"/>
    </source>
</evidence>
<dbReference type="InterPro" id="IPR001810">
    <property type="entry name" value="F-box_dom"/>
</dbReference>
<dbReference type="AlphaFoldDB" id="A0AAD9X610"/>
<reference evidence="2" key="1">
    <citation type="journal article" date="2023" name="Plant J.">
        <title>Genome sequences and population genomics provide insights into the demographic history, inbreeding, and mutation load of two 'living fossil' tree species of Dipteronia.</title>
        <authorList>
            <person name="Feng Y."/>
            <person name="Comes H.P."/>
            <person name="Chen J."/>
            <person name="Zhu S."/>
            <person name="Lu R."/>
            <person name="Zhang X."/>
            <person name="Li P."/>
            <person name="Qiu J."/>
            <person name="Olsen K.M."/>
            <person name="Qiu Y."/>
        </authorList>
    </citation>
    <scope>NUCLEOTIDE SEQUENCE</scope>
    <source>
        <strain evidence="2">KIB01</strain>
    </source>
</reference>
<name>A0AAD9X610_9ROSI</name>
<sequence>MADDDLLTGILICLPSKSLPRFKSVSKHWRSLVSGPHFSLRLYPDTHLVSGIILHRSSLLIKHDFVPLIDDKTTIPPFKSLKFVKPSFSFENLTMLSWVAMLFQLLR</sequence>
<dbReference type="Pfam" id="PF00646">
    <property type="entry name" value="F-box"/>
    <property type="match status" value="1"/>
</dbReference>
<dbReference type="Proteomes" id="UP001280121">
    <property type="component" value="Unassembled WGS sequence"/>
</dbReference>
<evidence type="ECO:0000313" key="2">
    <source>
        <dbReference type="EMBL" id="KAK2653420.1"/>
    </source>
</evidence>
<dbReference type="SUPFAM" id="SSF81383">
    <property type="entry name" value="F-box domain"/>
    <property type="match status" value="1"/>
</dbReference>
<feature type="domain" description="F-box" evidence="1">
    <location>
        <begin position="4"/>
        <end position="38"/>
    </location>
</feature>
<organism evidence="2 3">
    <name type="scientific">Dipteronia dyeriana</name>
    <dbReference type="NCBI Taxonomy" id="168575"/>
    <lineage>
        <taxon>Eukaryota</taxon>
        <taxon>Viridiplantae</taxon>
        <taxon>Streptophyta</taxon>
        <taxon>Embryophyta</taxon>
        <taxon>Tracheophyta</taxon>
        <taxon>Spermatophyta</taxon>
        <taxon>Magnoliopsida</taxon>
        <taxon>eudicotyledons</taxon>
        <taxon>Gunneridae</taxon>
        <taxon>Pentapetalae</taxon>
        <taxon>rosids</taxon>
        <taxon>malvids</taxon>
        <taxon>Sapindales</taxon>
        <taxon>Sapindaceae</taxon>
        <taxon>Hippocastanoideae</taxon>
        <taxon>Acereae</taxon>
        <taxon>Dipteronia</taxon>
    </lineage>
</organism>
<keyword evidence="3" id="KW-1185">Reference proteome</keyword>
<dbReference type="Gene3D" id="1.20.1280.50">
    <property type="match status" value="1"/>
</dbReference>
<accession>A0AAD9X610</accession>
<protein>
    <recommendedName>
        <fullName evidence="1">F-box domain-containing protein</fullName>
    </recommendedName>
</protein>
<proteinExistence type="predicted"/>
<comment type="caution">
    <text evidence="2">The sequence shown here is derived from an EMBL/GenBank/DDBJ whole genome shotgun (WGS) entry which is preliminary data.</text>
</comment>
<dbReference type="InterPro" id="IPR036047">
    <property type="entry name" value="F-box-like_dom_sf"/>
</dbReference>
<evidence type="ECO:0000313" key="3">
    <source>
        <dbReference type="Proteomes" id="UP001280121"/>
    </source>
</evidence>
<dbReference type="EMBL" id="JANJYI010000004">
    <property type="protein sequence ID" value="KAK2653420.1"/>
    <property type="molecule type" value="Genomic_DNA"/>
</dbReference>